<gene>
    <name evidence="2" type="ORF">BCR41DRAFT_362522</name>
</gene>
<feature type="non-terminal residue" evidence="2">
    <location>
        <position position="340"/>
    </location>
</feature>
<keyword evidence="3" id="KW-1185">Reference proteome</keyword>
<evidence type="ECO:0000313" key="3">
    <source>
        <dbReference type="Proteomes" id="UP000193648"/>
    </source>
</evidence>
<dbReference type="RefSeq" id="XP_021876691.1">
    <property type="nucleotide sequence ID" value="XM_022025737.1"/>
</dbReference>
<proteinExistence type="predicted"/>
<name>A0A1Y2G989_9FUNG</name>
<feature type="region of interest" description="Disordered" evidence="1">
    <location>
        <begin position="30"/>
        <end position="50"/>
    </location>
</feature>
<evidence type="ECO:0000256" key="1">
    <source>
        <dbReference type="SAM" id="MobiDB-lite"/>
    </source>
</evidence>
<dbReference type="AlphaFoldDB" id="A0A1Y2G989"/>
<feature type="region of interest" description="Disordered" evidence="1">
    <location>
        <begin position="68"/>
        <end position="120"/>
    </location>
</feature>
<feature type="region of interest" description="Disordered" evidence="1">
    <location>
        <begin position="220"/>
        <end position="243"/>
    </location>
</feature>
<protein>
    <submittedName>
        <fullName evidence="2">Uncharacterized protein</fullName>
    </submittedName>
</protein>
<organism evidence="2 3">
    <name type="scientific">Lobosporangium transversale</name>
    <dbReference type="NCBI Taxonomy" id="64571"/>
    <lineage>
        <taxon>Eukaryota</taxon>
        <taxon>Fungi</taxon>
        <taxon>Fungi incertae sedis</taxon>
        <taxon>Mucoromycota</taxon>
        <taxon>Mortierellomycotina</taxon>
        <taxon>Mortierellomycetes</taxon>
        <taxon>Mortierellales</taxon>
        <taxon>Mortierellaceae</taxon>
        <taxon>Lobosporangium</taxon>
    </lineage>
</organism>
<feature type="compositionally biased region" description="Low complexity" evidence="1">
    <location>
        <begin position="68"/>
        <end position="88"/>
    </location>
</feature>
<feature type="region of interest" description="Disordered" evidence="1">
    <location>
        <begin position="151"/>
        <end position="183"/>
    </location>
</feature>
<accession>A0A1Y2G989</accession>
<dbReference type="OrthoDB" id="2446959at2759"/>
<feature type="region of interest" description="Disordered" evidence="1">
    <location>
        <begin position="273"/>
        <end position="329"/>
    </location>
</feature>
<comment type="caution">
    <text evidence="2">The sequence shown here is derived from an EMBL/GenBank/DDBJ whole genome shotgun (WGS) entry which is preliminary data.</text>
</comment>
<feature type="compositionally biased region" description="Polar residues" evidence="1">
    <location>
        <begin position="89"/>
        <end position="108"/>
    </location>
</feature>
<dbReference type="Proteomes" id="UP000193648">
    <property type="component" value="Unassembled WGS sequence"/>
</dbReference>
<reference evidence="2 3" key="1">
    <citation type="submission" date="2016-07" db="EMBL/GenBank/DDBJ databases">
        <title>Pervasive Adenine N6-methylation of Active Genes in Fungi.</title>
        <authorList>
            <consortium name="DOE Joint Genome Institute"/>
            <person name="Mondo S.J."/>
            <person name="Dannebaum R.O."/>
            <person name="Kuo R.C."/>
            <person name="Labutti K."/>
            <person name="Haridas S."/>
            <person name="Kuo A."/>
            <person name="Salamov A."/>
            <person name="Ahrendt S.R."/>
            <person name="Lipzen A."/>
            <person name="Sullivan W."/>
            <person name="Andreopoulos W.B."/>
            <person name="Clum A."/>
            <person name="Lindquist E."/>
            <person name="Daum C."/>
            <person name="Ramamoorthy G.K."/>
            <person name="Gryganskyi A."/>
            <person name="Culley D."/>
            <person name="Magnuson J.K."/>
            <person name="James T.Y."/>
            <person name="O'Malley M.A."/>
            <person name="Stajich J.E."/>
            <person name="Spatafora J.W."/>
            <person name="Visel A."/>
            <person name="Grigoriev I.V."/>
        </authorList>
    </citation>
    <scope>NUCLEOTIDE SEQUENCE [LARGE SCALE GENOMIC DNA]</scope>
    <source>
        <strain evidence="2 3">NRRL 3116</strain>
    </source>
</reference>
<feature type="compositionally biased region" description="Low complexity" evidence="1">
    <location>
        <begin position="33"/>
        <end position="50"/>
    </location>
</feature>
<dbReference type="GeneID" id="33567580"/>
<feature type="compositionally biased region" description="Low complexity" evidence="1">
    <location>
        <begin position="169"/>
        <end position="183"/>
    </location>
</feature>
<dbReference type="InParanoid" id="A0A1Y2G989"/>
<evidence type="ECO:0000313" key="2">
    <source>
        <dbReference type="EMBL" id="ORZ04694.1"/>
    </source>
</evidence>
<dbReference type="EMBL" id="MCFF01000055">
    <property type="protein sequence ID" value="ORZ04694.1"/>
    <property type="molecule type" value="Genomic_DNA"/>
</dbReference>
<sequence length="340" mass="35984">MASAALPRANNTAFNAKVIKTIPSPVIPISTLSHQSNPNSNSNSNSNQRRSITNISSNINININSNKINSVSKKSTPKSSTSLGSSPTNFSLSHPPSMSTAPTGTSGPNKLHAHSLSASSTISYPHPSLHPPLRLLTTATCPDTVTCLVSAQSPPHSPTFTTITLPPKSSSSANSGASSGSRANSILDGIQTALGVTSSSPPSSSASTYSAAKESLADFSIPPSKRFGGRQSKVGKKGKEASTNGVLRSRSNYFSFPNFDEVDFVDVAMVEDNEEDDDDDHSGWSSPDSPPEGQRPTIMDEKMMRTATTSQLLHHQGLRKGLSMPSSPSQHWLLQLETYH</sequence>
<feature type="compositionally biased region" description="Polar residues" evidence="1">
    <location>
        <begin position="151"/>
        <end position="168"/>
    </location>
</feature>